<keyword evidence="8" id="KW-1185">Reference proteome</keyword>
<dbReference type="Pfam" id="PF05154">
    <property type="entry name" value="TM2"/>
    <property type="match status" value="1"/>
</dbReference>
<evidence type="ECO:0000256" key="1">
    <source>
        <dbReference type="ARBA" id="ARBA00004141"/>
    </source>
</evidence>
<dbReference type="EMBL" id="AP025314">
    <property type="protein sequence ID" value="BDD08643.1"/>
    <property type="molecule type" value="Genomic_DNA"/>
</dbReference>
<evidence type="ECO:0000313" key="7">
    <source>
        <dbReference type="EMBL" id="BDD08643.1"/>
    </source>
</evidence>
<protein>
    <submittedName>
        <fullName evidence="7">Membrane protein</fullName>
    </submittedName>
</protein>
<feature type="domain" description="TM2" evidence="6">
    <location>
        <begin position="57"/>
        <end position="93"/>
    </location>
</feature>
<dbReference type="RefSeq" id="WP_338393889.1">
    <property type="nucleotide sequence ID" value="NZ_AP025314.1"/>
</dbReference>
<evidence type="ECO:0000256" key="2">
    <source>
        <dbReference type="ARBA" id="ARBA00022692"/>
    </source>
</evidence>
<evidence type="ECO:0000256" key="4">
    <source>
        <dbReference type="ARBA" id="ARBA00023136"/>
    </source>
</evidence>
<evidence type="ECO:0000256" key="3">
    <source>
        <dbReference type="ARBA" id="ARBA00022989"/>
    </source>
</evidence>
<comment type="subcellular location">
    <subcellularLocation>
        <location evidence="1">Membrane</location>
        <topology evidence="1">Multi-pass membrane protein</topology>
    </subcellularLocation>
</comment>
<keyword evidence="2 5" id="KW-0812">Transmembrane</keyword>
<organism evidence="7 8">
    <name type="scientific">Fulvitalea axinellae</name>
    <dbReference type="NCBI Taxonomy" id="1182444"/>
    <lineage>
        <taxon>Bacteria</taxon>
        <taxon>Pseudomonadati</taxon>
        <taxon>Bacteroidota</taxon>
        <taxon>Cytophagia</taxon>
        <taxon>Cytophagales</taxon>
        <taxon>Persicobacteraceae</taxon>
        <taxon>Fulvitalea</taxon>
    </lineage>
</organism>
<keyword evidence="3 5" id="KW-1133">Transmembrane helix</keyword>
<feature type="transmembrane region" description="Helical" evidence="5">
    <location>
        <begin position="73"/>
        <end position="95"/>
    </location>
</feature>
<accession>A0AAU9CKT9</accession>
<dbReference type="AlphaFoldDB" id="A0AAU9CKT9"/>
<dbReference type="KEGG" id="fax:FUAX_10750"/>
<evidence type="ECO:0000256" key="5">
    <source>
        <dbReference type="SAM" id="Phobius"/>
    </source>
</evidence>
<dbReference type="Proteomes" id="UP001348817">
    <property type="component" value="Chromosome"/>
</dbReference>
<dbReference type="GO" id="GO:0016020">
    <property type="term" value="C:membrane"/>
    <property type="evidence" value="ECO:0007669"/>
    <property type="project" value="UniProtKB-SubCell"/>
</dbReference>
<dbReference type="InterPro" id="IPR007829">
    <property type="entry name" value="TM2"/>
</dbReference>
<feature type="transmembrane region" description="Helical" evidence="5">
    <location>
        <begin position="48"/>
        <end position="67"/>
    </location>
</feature>
<evidence type="ECO:0000313" key="8">
    <source>
        <dbReference type="Proteomes" id="UP001348817"/>
    </source>
</evidence>
<evidence type="ECO:0000259" key="6">
    <source>
        <dbReference type="Pfam" id="PF05154"/>
    </source>
</evidence>
<proteinExistence type="predicted"/>
<keyword evidence="4 5" id="KW-0472">Membrane</keyword>
<sequence>MRDRILQMVPGIEEDEYIYVSRLTEGLTPSQLQTFCVLYNTKRKSSEMILISTVIGFFGVAGIQRFITGQILLGLLYFFTGGLCLIGTLVDLINYRSLAFEANRQAADETRRMVASM</sequence>
<gene>
    <name evidence="7" type="ORF">FUAX_10750</name>
</gene>
<name>A0AAU9CKT9_9BACT</name>
<reference evidence="7 8" key="1">
    <citation type="submission" date="2021-12" db="EMBL/GenBank/DDBJ databases">
        <title>Genome sequencing of bacteria with rrn-lacking chromosome and rrn-plasmid.</title>
        <authorList>
            <person name="Anda M."/>
            <person name="Iwasaki W."/>
        </authorList>
    </citation>
    <scope>NUCLEOTIDE SEQUENCE [LARGE SCALE GENOMIC DNA]</scope>
    <source>
        <strain evidence="7 8">DSM 100852</strain>
    </source>
</reference>